<dbReference type="SUPFAM" id="SSF54373">
    <property type="entry name" value="FAD-linked reductases, C-terminal domain"/>
    <property type="match status" value="1"/>
</dbReference>
<name>A0A1H5PYY9_9ACTN</name>
<keyword evidence="3" id="KW-0274">FAD</keyword>
<dbReference type="Proteomes" id="UP000181980">
    <property type="component" value="Unassembled WGS sequence"/>
</dbReference>
<dbReference type="PANTHER" id="PTHR10961">
    <property type="entry name" value="PEROXISOMAL SARCOSINE OXIDASE"/>
    <property type="match status" value="1"/>
</dbReference>
<evidence type="ECO:0000259" key="5">
    <source>
        <dbReference type="Pfam" id="PF01266"/>
    </source>
</evidence>
<dbReference type="GO" id="GO:0050660">
    <property type="term" value="F:flavin adenine dinucleotide binding"/>
    <property type="evidence" value="ECO:0007669"/>
    <property type="project" value="InterPro"/>
</dbReference>
<keyword evidence="2" id="KW-0285">Flavoprotein</keyword>
<accession>A0A1H5PYY9</accession>
<evidence type="ECO:0000256" key="2">
    <source>
        <dbReference type="ARBA" id="ARBA00022630"/>
    </source>
</evidence>
<dbReference type="InterPro" id="IPR045170">
    <property type="entry name" value="MTOX"/>
</dbReference>
<dbReference type="InterPro" id="IPR036188">
    <property type="entry name" value="FAD/NAD-bd_sf"/>
</dbReference>
<proteinExistence type="predicted"/>
<dbReference type="Pfam" id="PF01266">
    <property type="entry name" value="DAO"/>
    <property type="match status" value="1"/>
</dbReference>
<dbReference type="STRING" id="561176.SAMN04488561_7026"/>
<evidence type="ECO:0000256" key="3">
    <source>
        <dbReference type="ARBA" id="ARBA00022827"/>
    </source>
</evidence>
<organism evidence="6 7">
    <name type="scientific">Jiangella alba</name>
    <dbReference type="NCBI Taxonomy" id="561176"/>
    <lineage>
        <taxon>Bacteria</taxon>
        <taxon>Bacillati</taxon>
        <taxon>Actinomycetota</taxon>
        <taxon>Actinomycetes</taxon>
        <taxon>Jiangellales</taxon>
        <taxon>Jiangellaceae</taxon>
        <taxon>Jiangella</taxon>
    </lineage>
</organism>
<keyword evidence="4" id="KW-0560">Oxidoreductase</keyword>
<dbReference type="Gene3D" id="3.50.50.60">
    <property type="entry name" value="FAD/NAD(P)-binding domain"/>
    <property type="match status" value="1"/>
</dbReference>
<keyword evidence="7" id="KW-1185">Reference proteome</keyword>
<dbReference type="OrthoDB" id="9806452at2"/>
<dbReference type="AlphaFoldDB" id="A0A1H5PYY9"/>
<dbReference type="GO" id="GO:0008115">
    <property type="term" value="F:sarcosine oxidase activity"/>
    <property type="evidence" value="ECO:0007669"/>
    <property type="project" value="TreeGrafter"/>
</dbReference>
<evidence type="ECO:0000313" key="6">
    <source>
        <dbReference type="EMBL" id="SEF18955.1"/>
    </source>
</evidence>
<sequence>MADRYRVIVVGCGAIGAATAYWLSRRLGGDVLVLEQFDLGHSRGASEDHSRVIRHTYTRTAYTTLTPAAYQSWSIVEQATGLRLVQRTGGLILASEDAPSISFVDDTVAAMAATNLPHEELGAADVMRRWPQWRLEPHHRGVLDPEAGVLDIRQATAAHVALSRDNGVTIVPNAPVTGLTETAGGVEVAIADGRRFSADRLVLSGGAWNPELLELLGTRLPITLTEEQVTYFATPKVREFTPDRFPVFGFIDDDSRLYYGLPVYGEVAVKAGLDGVGPEVTSETRTYRTDPGRVDEVRRFLGRHLPAAVGPELYSRVCCYDFPPDRDFIADYVPGHERVLVCAGAGHAGKFAGLLGRVLTELALDGVSRFPVEAFRADRPALYSSAPMQVSRSNSM</sequence>
<feature type="domain" description="FAD dependent oxidoreductase" evidence="5">
    <location>
        <begin position="6"/>
        <end position="362"/>
    </location>
</feature>
<comment type="cofactor">
    <cofactor evidence="1">
        <name>FAD</name>
        <dbReference type="ChEBI" id="CHEBI:57692"/>
    </cofactor>
</comment>
<dbReference type="EMBL" id="FNUC01000004">
    <property type="protein sequence ID" value="SEF18955.1"/>
    <property type="molecule type" value="Genomic_DNA"/>
</dbReference>
<protein>
    <submittedName>
        <fullName evidence="6">Sarcosine oxidase</fullName>
    </submittedName>
</protein>
<dbReference type="RefSeq" id="WP_069111300.1">
    <property type="nucleotide sequence ID" value="NZ_FNUC01000004.1"/>
</dbReference>
<evidence type="ECO:0000256" key="4">
    <source>
        <dbReference type="ARBA" id="ARBA00023002"/>
    </source>
</evidence>
<evidence type="ECO:0000313" key="7">
    <source>
        <dbReference type="Proteomes" id="UP000181980"/>
    </source>
</evidence>
<dbReference type="SUPFAM" id="SSF51905">
    <property type="entry name" value="FAD/NAD(P)-binding domain"/>
    <property type="match status" value="1"/>
</dbReference>
<gene>
    <name evidence="6" type="ORF">SAMN04488561_7026</name>
</gene>
<evidence type="ECO:0000256" key="1">
    <source>
        <dbReference type="ARBA" id="ARBA00001974"/>
    </source>
</evidence>
<dbReference type="InterPro" id="IPR006076">
    <property type="entry name" value="FAD-dep_OxRdtase"/>
</dbReference>
<dbReference type="NCBIfam" id="NF008425">
    <property type="entry name" value="PRK11259.1"/>
    <property type="match status" value="1"/>
</dbReference>
<dbReference type="PANTHER" id="PTHR10961:SF7">
    <property type="entry name" value="FAD DEPENDENT OXIDOREDUCTASE DOMAIN-CONTAINING PROTEIN"/>
    <property type="match status" value="1"/>
</dbReference>
<dbReference type="Gene3D" id="3.30.9.10">
    <property type="entry name" value="D-Amino Acid Oxidase, subunit A, domain 2"/>
    <property type="match status" value="1"/>
</dbReference>
<reference evidence="7" key="1">
    <citation type="submission" date="2016-10" db="EMBL/GenBank/DDBJ databases">
        <authorList>
            <person name="Varghese N."/>
            <person name="Submissions S."/>
        </authorList>
    </citation>
    <scope>NUCLEOTIDE SEQUENCE [LARGE SCALE GENOMIC DNA]</scope>
    <source>
        <strain evidence="7">DSM 45237</strain>
    </source>
</reference>